<keyword evidence="18" id="KW-0325">Glycoprotein</keyword>
<keyword evidence="16" id="KW-0482">Metalloprotease</keyword>
<evidence type="ECO:0000256" key="21">
    <source>
        <dbReference type="ARBA" id="ARBA00033328"/>
    </source>
</evidence>
<evidence type="ECO:0000256" key="11">
    <source>
        <dbReference type="ARBA" id="ARBA00022729"/>
    </source>
</evidence>
<feature type="domain" description="Peptidase M28" evidence="23">
    <location>
        <begin position="281"/>
        <end position="468"/>
    </location>
</feature>
<evidence type="ECO:0000256" key="12">
    <source>
        <dbReference type="ARBA" id="ARBA00022801"/>
    </source>
</evidence>
<keyword evidence="8" id="KW-0121">Carboxypeptidase</keyword>
<keyword evidence="10" id="KW-0479">Metal-binding</keyword>
<dbReference type="FunFam" id="3.40.630.10:FF:000036">
    <property type="entry name" value="Carboxypeptidase Q"/>
    <property type="match status" value="1"/>
</dbReference>
<reference evidence="24" key="1">
    <citation type="journal article" date="2023" name="bioRxiv">
        <title>Scaffold-level genome assemblies of two parasitoid biocontrol wasps reveal the parthenogenesis mechanism and an associated novel virus.</title>
        <authorList>
            <person name="Inwood S."/>
            <person name="Skelly J."/>
            <person name="Guhlin J."/>
            <person name="Harrop T."/>
            <person name="Goldson S."/>
            <person name="Dearden P."/>
        </authorList>
    </citation>
    <scope>NUCLEOTIDE SEQUENCE</scope>
    <source>
        <strain evidence="24">Irish</strain>
        <tissue evidence="24">Whole body</tissue>
    </source>
</reference>
<dbReference type="FunFam" id="3.50.30.30:FF:000009">
    <property type="entry name" value="Carboxypeptidase Q"/>
    <property type="match status" value="1"/>
</dbReference>
<accession>A0AA39ETD0</accession>
<dbReference type="GO" id="GO:0005783">
    <property type="term" value="C:endoplasmic reticulum"/>
    <property type="evidence" value="ECO:0007669"/>
    <property type="project" value="UniProtKB-SubCell"/>
</dbReference>
<dbReference type="InterPro" id="IPR007484">
    <property type="entry name" value="Peptidase_M28"/>
</dbReference>
<protein>
    <recommendedName>
        <fullName evidence="6">Carboxypeptidase Q</fullName>
    </recommendedName>
    <alternativeName>
        <fullName evidence="21">Plasma glutamate carboxypeptidase</fullName>
    </alternativeName>
</protein>
<proteinExistence type="inferred from homology"/>
<evidence type="ECO:0000256" key="10">
    <source>
        <dbReference type="ARBA" id="ARBA00022723"/>
    </source>
</evidence>
<name>A0AA39ETD0_9HYME</name>
<dbReference type="SUPFAM" id="SSF53187">
    <property type="entry name" value="Zn-dependent exopeptidases"/>
    <property type="match status" value="1"/>
</dbReference>
<keyword evidence="17" id="KW-0865">Zymogen</keyword>
<dbReference type="AlphaFoldDB" id="A0AA39ETD0"/>
<evidence type="ECO:0000256" key="8">
    <source>
        <dbReference type="ARBA" id="ARBA00022645"/>
    </source>
</evidence>
<evidence type="ECO:0000256" key="17">
    <source>
        <dbReference type="ARBA" id="ARBA00023145"/>
    </source>
</evidence>
<organism evidence="24 25">
    <name type="scientific">Microctonus aethiopoides</name>
    <dbReference type="NCBI Taxonomy" id="144406"/>
    <lineage>
        <taxon>Eukaryota</taxon>
        <taxon>Metazoa</taxon>
        <taxon>Ecdysozoa</taxon>
        <taxon>Arthropoda</taxon>
        <taxon>Hexapoda</taxon>
        <taxon>Insecta</taxon>
        <taxon>Pterygota</taxon>
        <taxon>Neoptera</taxon>
        <taxon>Endopterygota</taxon>
        <taxon>Hymenoptera</taxon>
        <taxon>Apocrita</taxon>
        <taxon>Ichneumonoidea</taxon>
        <taxon>Braconidae</taxon>
        <taxon>Euphorinae</taxon>
        <taxon>Microctonus</taxon>
    </lineage>
</organism>
<comment type="similarity">
    <text evidence="5">Belongs to the peptidase M28 family.</text>
</comment>
<evidence type="ECO:0000256" key="22">
    <source>
        <dbReference type="SAM" id="SignalP"/>
    </source>
</evidence>
<dbReference type="PANTHER" id="PTHR12053:SF3">
    <property type="entry name" value="CARBOXYPEPTIDASE Q"/>
    <property type="match status" value="1"/>
</dbReference>
<evidence type="ECO:0000256" key="18">
    <source>
        <dbReference type="ARBA" id="ARBA00023180"/>
    </source>
</evidence>
<evidence type="ECO:0000256" key="5">
    <source>
        <dbReference type="ARBA" id="ARBA00010918"/>
    </source>
</evidence>
<keyword evidence="12" id="KW-0378">Hydrolase</keyword>
<keyword evidence="19" id="KW-0458">Lysosome</keyword>
<evidence type="ECO:0000256" key="7">
    <source>
        <dbReference type="ARBA" id="ARBA00022525"/>
    </source>
</evidence>
<dbReference type="Gene3D" id="3.50.30.30">
    <property type="match status" value="1"/>
</dbReference>
<evidence type="ECO:0000256" key="20">
    <source>
        <dbReference type="ARBA" id="ARBA00025833"/>
    </source>
</evidence>
<keyword evidence="9" id="KW-0645">Protease</keyword>
<keyword evidence="13" id="KW-0256">Endoplasmic reticulum</keyword>
<dbReference type="GO" id="GO:0005764">
    <property type="term" value="C:lysosome"/>
    <property type="evidence" value="ECO:0007669"/>
    <property type="project" value="UniProtKB-SubCell"/>
</dbReference>
<evidence type="ECO:0000256" key="9">
    <source>
        <dbReference type="ARBA" id="ARBA00022670"/>
    </source>
</evidence>
<evidence type="ECO:0000256" key="16">
    <source>
        <dbReference type="ARBA" id="ARBA00023049"/>
    </source>
</evidence>
<evidence type="ECO:0000313" key="24">
    <source>
        <dbReference type="EMBL" id="KAK0157442.1"/>
    </source>
</evidence>
<dbReference type="GO" id="GO:0043171">
    <property type="term" value="P:peptide catabolic process"/>
    <property type="evidence" value="ECO:0007669"/>
    <property type="project" value="TreeGrafter"/>
</dbReference>
<evidence type="ECO:0000256" key="13">
    <source>
        <dbReference type="ARBA" id="ARBA00022824"/>
    </source>
</evidence>
<dbReference type="GO" id="GO:0004180">
    <property type="term" value="F:carboxypeptidase activity"/>
    <property type="evidence" value="ECO:0007669"/>
    <property type="project" value="UniProtKB-KW"/>
</dbReference>
<dbReference type="Pfam" id="PF04389">
    <property type="entry name" value="Peptidase_M28"/>
    <property type="match status" value="1"/>
</dbReference>
<keyword evidence="25" id="KW-1185">Reference proteome</keyword>
<evidence type="ECO:0000256" key="15">
    <source>
        <dbReference type="ARBA" id="ARBA00023034"/>
    </source>
</evidence>
<dbReference type="GO" id="GO:0005615">
    <property type="term" value="C:extracellular space"/>
    <property type="evidence" value="ECO:0007669"/>
    <property type="project" value="TreeGrafter"/>
</dbReference>
<dbReference type="InterPro" id="IPR039866">
    <property type="entry name" value="CPQ"/>
</dbReference>
<keyword evidence="11 22" id="KW-0732">Signal</keyword>
<comment type="caution">
    <text evidence="24">The sequence shown here is derived from an EMBL/GenBank/DDBJ whole genome shotgun (WGS) entry which is preliminary data.</text>
</comment>
<keyword evidence="15" id="KW-0333">Golgi apparatus</keyword>
<feature type="signal peptide" evidence="22">
    <location>
        <begin position="1"/>
        <end position="28"/>
    </location>
</feature>
<comment type="subunit">
    <text evidence="20">Homodimer. The monomeric form is inactive while the homodimer is active.</text>
</comment>
<gene>
    <name evidence="24" type="ORF">PV328_011186</name>
</gene>
<keyword evidence="7" id="KW-0964">Secreted</keyword>
<keyword evidence="14" id="KW-0862">Zinc</keyword>
<dbReference type="CDD" id="cd03883">
    <property type="entry name" value="M28_Pgcp_like"/>
    <property type="match status" value="1"/>
</dbReference>
<evidence type="ECO:0000313" key="25">
    <source>
        <dbReference type="Proteomes" id="UP001168990"/>
    </source>
</evidence>
<evidence type="ECO:0000256" key="2">
    <source>
        <dbReference type="ARBA" id="ARBA00004371"/>
    </source>
</evidence>
<dbReference type="Proteomes" id="UP001168990">
    <property type="component" value="Unassembled WGS sequence"/>
</dbReference>
<sequence>MYLILQKTISTVVLLMFLLLTVSNYSKCTVIVENLDSTCDAILSRETIEEIDNYKSIVNKIVNATVEGTFRGRTWNELADFVDEFGPRFAGTENLENAIKYVIKKSKKFGLENVHGEVAPIPHWIRGNESVTLLSPRKKDIKMLGLGYSVSTPIGGITADGIVVKSFDELKSRANEVPGKIVIYNQEYVSYEDTVIYRSKGAVEAAKLGAVATLIRSITPFSIYSPHTGMMSYEKNVTKIPAACITIEDAELLGRMADRGKIIKLKINMEARQLADTTSRNVIAEIVGNSQPNKVVVVSGHIDSWDVGQGAMDDGGGAFASWCSVVLLKKLNLRPKRTIRAIMWTAEEMGIVGAQYYIKQHKKDIKDLQFVMESDIGTFLPLGWEASGSREVICILKRITKLLSSMTPLNVKEPNSGPDIEEWTNAGVSGASLWNKNNRYFWFHHSEGDTMNIESPKNLDMATALFAATAYILADINLDLSQNEFTPKSISN</sequence>
<dbReference type="PANTHER" id="PTHR12053">
    <property type="entry name" value="PROTEASE FAMILY M28 PLASMA GLUTAMATE CARBOXYPEPTIDASE-RELATED"/>
    <property type="match status" value="1"/>
</dbReference>
<feature type="chain" id="PRO_5041315218" description="Carboxypeptidase Q" evidence="22">
    <location>
        <begin position="29"/>
        <end position="492"/>
    </location>
</feature>
<evidence type="ECO:0000256" key="19">
    <source>
        <dbReference type="ARBA" id="ARBA00023228"/>
    </source>
</evidence>
<evidence type="ECO:0000256" key="6">
    <source>
        <dbReference type="ARBA" id="ARBA00014116"/>
    </source>
</evidence>
<dbReference type="GO" id="GO:0006508">
    <property type="term" value="P:proteolysis"/>
    <property type="evidence" value="ECO:0007669"/>
    <property type="project" value="UniProtKB-KW"/>
</dbReference>
<comment type="subcellular location">
    <subcellularLocation>
        <location evidence="1">Endoplasmic reticulum</location>
    </subcellularLocation>
    <subcellularLocation>
        <location evidence="3">Golgi apparatus</location>
    </subcellularLocation>
    <subcellularLocation>
        <location evidence="2">Lysosome</location>
    </subcellularLocation>
    <subcellularLocation>
        <location evidence="4">Secreted</location>
    </subcellularLocation>
</comment>
<reference evidence="24" key="2">
    <citation type="submission" date="2023-03" db="EMBL/GenBank/DDBJ databases">
        <authorList>
            <person name="Inwood S.N."/>
            <person name="Skelly J.G."/>
            <person name="Guhlin J."/>
            <person name="Harrop T.W.R."/>
            <person name="Goldson S.G."/>
            <person name="Dearden P.K."/>
        </authorList>
    </citation>
    <scope>NUCLEOTIDE SEQUENCE</scope>
    <source>
        <strain evidence="24">Irish</strain>
        <tissue evidence="24">Whole body</tissue>
    </source>
</reference>
<evidence type="ECO:0000256" key="1">
    <source>
        <dbReference type="ARBA" id="ARBA00004240"/>
    </source>
</evidence>
<dbReference type="Gene3D" id="3.40.630.10">
    <property type="entry name" value="Zn peptidases"/>
    <property type="match status" value="1"/>
</dbReference>
<dbReference type="EMBL" id="JAQQBS010001425">
    <property type="protein sequence ID" value="KAK0157442.1"/>
    <property type="molecule type" value="Genomic_DNA"/>
</dbReference>
<dbReference type="GO" id="GO:0046872">
    <property type="term" value="F:metal ion binding"/>
    <property type="evidence" value="ECO:0007669"/>
    <property type="project" value="UniProtKB-KW"/>
</dbReference>
<evidence type="ECO:0000256" key="14">
    <source>
        <dbReference type="ARBA" id="ARBA00022833"/>
    </source>
</evidence>
<dbReference type="GO" id="GO:0005794">
    <property type="term" value="C:Golgi apparatus"/>
    <property type="evidence" value="ECO:0007669"/>
    <property type="project" value="UniProtKB-SubCell"/>
</dbReference>
<evidence type="ECO:0000256" key="3">
    <source>
        <dbReference type="ARBA" id="ARBA00004555"/>
    </source>
</evidence>
<dbReference type="GO" id="GO:0070573">
    <property type="term" value="F:metallodipeptidase activity"/>
    <property type="evidence" value="ECO:0007669"/>
    <property type="project" value="InterPro"/>
</dbReference>
<evidence type="ECO:0000259" key="23">
    <source>
        <dbReference type="Pfam" id="PF04389"/>
    </source>
</evidence>
<evidence type="ECO:0000256" key="4">
    <source>
        <dbReference type="ARBA" id="ARBA00004613"/>
    </source>
</evidence>